<dbReference type="EMBL" id="JBHUPC010000015">
    <property type="protein sequence ID" value="MFD2892580.1"/>
    <property type="molecule type" value="Genomic_DNA"/>
</dbReference>
<comment type="caution">
    <text evidence="1">The sequence shown here is derived from an EMBL/GenBank/DDBJ whole genome shotgun (WGS) entry which is preliminary data.</text>
</comment>
<sequence length="311" mass="37281">MKKIIIFLFIFSNCILKAQNNRIEKVIIEFNYFKYLDTEYKIDYSKKEINCVLKHKISKKRDTIFSDKTYKFTNKQFKKLKKVLNKNIPDSIIRKSESVFDGGGFVIKYYKKNGDTSKLITVNINRKSNKYLAEFKLIDTFFDFIYSIVKDNDGLEILDESYRPYFSGLPIRKISENPLEYKIWGTISGNSTWKNNLTPFLEGLPKDKCVIIDCDNKLSYAWQEDILRLYILKNSNIHFANIDYLKYTREYLIEFKEKYKNAENNKDEIDKLKKTTLYDLYVNNKDEIEEWLKLPENLIYKTIDEYRKNCR</sequence>
<reference evidence="2" key="1">
    <citation type="journal article" date="2019" name="Int. J. Syst. Evol. Microbiol.">
        <title>The Global Catalogue of Microorganisms (GCM) 10K type strain sequencing project: providing services to taxonomists for standard genome sequencing and annotation.</title>
        <authorList>
            <consortium name="The Broad Institute Genomics Platform"/>
            <consortium name="The Broad Institute Genome Sequencing Center for Infectious Disease"/>
            <person name="Wu L."/>
            <person name="Ma J."/>
        </authorList>
    </citation>
    <scope>NUCLEOTIDE SEQUENCE [LARGE SCALE GENOMIC DNA]</scope>
    <source>
        <strain evidence="2">KCTC 22671</strain>
    </source>
</reference>
<protein>
    <submittedName>
        <fullName evidence="1">Uncharacterized protein</fullName>
    </submittedName>
</protein>
<gene>
    <name evidence="1" type="ORF">ACFS5J_11215</name>
</gene>
<name>A0ABW5YNI4_9FLAO</name>
<proteinExistence type="predicted"/>
<dbReference type="RefSeq" id="WP_379812280.1">
    <property type="nucleotide sequence ID" value="NZ_JBHUPC010000015.1"/>
</dbReference>
<organism evidence="1 2">
    <name type="scientific">Flavobacterium chuncheonense</name>
    <dbReference type="NCBI Taxonomy" id="2026653"/>
    <lineage>
        <taxon>Bacteria</taxon>
        <taxon>Pseudomonadati</taxon>
        <taxon>Bacteroidota</taxon>
        <taxon>Flavobacteriia</taxon>
        <taxon>Flavobacteriales</taxon>
        <taxon>Flavobacteriaceae</taxon>
        <taxon>Flavobacterium</taxon>
    </lineage>
</organism>
<evidence type="ECO:0000313" key="2">
    <source>
        <dbReference type="Proteomes" id="UP001597534"/>
    </source>
</evidence>
<keyword evidence="2" id="KW-1185">Reference proteome</keyword>
<dbReference type="Proteomes" id="UP001597534">
    <property type="component" value="Unassembled WGS sequence"/>
</dbReference>
<accession>A0ABW5YNI4</accession>
<evidence type="ECO:0000313" key="1">
    <source>
        <dbReference type="EMBL" id="MFD2892580.1"/>
    </source>
</evidence>